<evidence type="ECO:0000313" key="2">
    <source>
        <dbReference type="Proteomes" id="UP001458070"/>
    </source>
</evidence>
<dbReference type="EMBL" id="JBCGEM010000033">
    <property type="protein sequence ID" value="MEM0627404.1"/>
    <property type="molecule type" value="Genomic_DNA"/>
</dbReference>
<dbReference type="RefSeq" id="WP_342701906.1">
    <property type="nucleotide sequence ID" value="NZ_JBCGEK010000034.1"/>
</dbReference>
<gene>
    <name evidence="1" type="ORF">AAFL32_26365</name>
</gene>
<name>A0ABU9P8W3_9ENTR</name>
<comment type="caution">
    <text evidence="1">The sequence shown here is derived from an EMBL/GenBank/DDBJ whole genome shotgun (WGS) entry which is preliminary data.</text>
</comment>
<sequence>MSNLQESPVWVDGIYQLTDETPVLGAQENVPGNGPSNVQAEQLANRTLYLKAFMESIADGKEYTFFKTVSDPDGTLAGLQATENGKVFRVAQGDEGNSSFIYYYNNNGIAVEISRLASDNAIREIASGYYTLNGKDVAEIVNGLVIYSDGSMESTPAWDAWYLKVEAGETVTYDGTVGSNTVGEQMAYLIQLDENKSFVSSLAYWTSTGNSTDKARLSGIATTNGFIYIRIRSGANFSLTYRKKTLLAKSDIDAAGGVASYASYQNVLANKPLVDITSAQSTAWVNGRVIYADGTHSDAAGQAWRAAYVPVSKGDILEYHGEIGSATPDELLAYIIQLDTSLNVVGNLTTYLSTGTPKTGVLSGVATQDGFVYIRVRVTTPAAVIYQSRQRFMPGADVFGVKTDSNVAEANRVTTDITEASTTTYIPGRVIYSDGLVSDSAGESWKAAYVPVKTGDIVRYLGQIGSATAGEVIAYIIQLDATMAVVANLATYTSPGGFSNGVMTGVATQDGFVYVRVRVTTPAATITKTSSLFVTVEDPLTLRTKASLTATNRTTTDVTTSDTSYTVTGRVMYADGTVTDNAGASWQAVYLPVKAGDLVTYKGQLGSGNSGELMAYVIQLDNALRYVGNLGVYTSPGYTSDGTISGKATQDGYVYVRVRVTPTAATITKTAQLYAFSDNITGAPVTVDYTSNASAIVDNSVMYSGGRVVSGSAYIAWRMYYIPVRKGDIVLMYGQYGSAIVGEQIAYMMQCDMNRGWVEDLYVFSNAGGYVSATRRAAATQDGYIAVRVRKTIDPVYSVKRQYPNSLARVDDVSAMIAQAAYSTRPVAKVFNAPHHVDLSGLPERTPGFESFSNPLGYTFTKQWARRDFYNAADSFMLSFMDLENNPWNLQSNIYDIPAGNVFTYSWSAGKVSFRNPTANGRVVMFADRYMPFATSEIAIDRLAGNATMGIMFADVDQQNSVSVRVSNSQVICEIYAAGSLLDTTTFTGSDMTGAVLQVQNTGVSLLLKKVNADGTWKWIGRYEHYAIFDARKLEYLDTWKTCVFAQTDAYSSSDVAVFSGFSNRIASGANSVSIRFLTYEDGTFIQRGNWLYFLVEGTGTTISDLYTQIVRINFNSGEVQMIGAIFQVRTDGTDEDVVLGDDSIKAVYDRNSQSWKGISCGMDYQGKGLADNNRPKLYFETKQDLLQGGVIIVRNSVQLKNANGNFFGIGSSYVEDIDFYYEASSSQWVMTGNTISSGCKTFRSPTLYDGIVPEYTTAEVPAGVRDTGNQFVHFGETTYLTSGGTANRLHLRKYEAGLTFLGEFVQDVYLAPNTTGPWCTLVPFTNGDETELFMLSFDRSDLYEGLGNGAATYDHGGLYCWKANRTPA</sequence>
<organism evidence="1 2">
    <name type="scientific">Klebsiella grimontii</name>
    <dbReference type="NCBI Taxonomy" id="2058152"/>
    <lineage>
        <taxon>Bacteria</taxon>
        <taxon>Pseudomonadati</taxon>
        <taxon>Pseudomonadota</taxon>
        <taxon>Gammaproteobacteria</taxon>
        <taxon>Enterobacterales</taxon>
        <taxon>Enterobacteriaceae</taxon>
        <taxon>Klebsiella/Raoultella group</taxon>
        <taxon>Klebsiella</taxon>
    </lineage>
</organism>
<proteinExistence type="predicted"/>
<reference evidence="1 2" key="1">
    <citation type="submission" date="2024-04" db="EMBL/GenBank/DDBJ databases">
        <title>Draft genome assemblies of urinary isolates.</title>
        <authorList>
            <person name="Appleberry H."/>
            <person name="Kula A."/>
            <person name="Wolfe A.J."/>
            <person name="Putonti C."/>
        </authorList>
    </citation>
    <scope>NUCLEOTIDE SEQUENCE [LARGE SCALE GENOMIC DNA]</scope>
    <source>
        <strain evidence="1 2">UMB12529</strain>
    </source>
</reference>
<dbReference type="Proteomes" id="UP001458070">
    <property type="component" value="Unassembled WGS sequence"/>
</dbReference>
<protein>
    <submittedName>
        <fullName evidence="1">Uncharacterized protein</fullName>
    </submittedName>
</protein>
<evidence type="ECO:0000313" key="1">
    <source>
        <dbReference type="EMBL" id="MEM0627404.1"/>
    </source>
</evidence>
<keyword evidence="2" id="KW-1185">Reference proteome</keyword>
<accession>A0ABU9P8W3</accession>